<evidence type="ECO:0000313" key="1">
    <source>
        <dbReference type="EMBL" id="EOO25422.1"/>
    </source>
</evidence>
<sequence>MCNKFYFLKLLSRIKMVGGTEVTNENLSVLEKIKVNVEADLGNSNLKIFINDEYVTVPNVFQRVHGGMDAYESDENKNVLNLLENLYVHVSSSAIKRNGSFLIGKRAMQNSEKMKAMNIKISNKHEEDLPIINTLSVIGAKMIQKVYKETKAIPDVLNIDIDLITAIPASQHTPKTAQFLVNRFTENKHVVIIYVGDRPITVQVECSKVRVTKEALAALYAITEAPYEMFKEFQELYKDRLDNKEITGDFFKNKKILHTDIGEGTSEYIFTDGLSPVLDSCSGERRGIGHAIEEACALLNKERTTNFKRQQFTEILLNKNDKYYEDASEFIYNTRFEQAELIQEDVEDKFTNDTGGQAEVLAVYGGGSISLKEELYEDLLMLCKRTGMMLLYVPEKYAIELNPKGMNVLRKIID</sequence>
<dbReference type="Gene3D" id="3.30.420.40">
    <property type="match status" value="2"/>
</dbReference>
<name>A0A9W5PKR6_BACCE</name>
<reference evidence="1 2" key="1">
    <citation type="submission" date="2012-12" db="EMBL/GenBank/DDBJ databases">
        <title>The Genome Sequence of Bacillus cereus VD133.</title>
        <authorList>
            <consortium name="The Broad Institute Genome Sequencing Platform"/>
            <consortium name="The Broad Institute Genome Sequencing Center for Infectious Disease"/>
            <person name="Feldgarden M."/>
            <person name="Van der Auwera G.A."/>
            <person name="Mahillon J."/>
            <person name="Duprez V."/>
            <person name="Timmery S."/>
            <person name="Mattelet C."/>
            <person name="Dierick K."/>
            <person name="Sun M."/>
            <person name="Yu Z."/>
            <person name="Zhu L."/>
            <person name="Hu X."/>
            <person name="Shank E.B."/>
            <person name="Swiecicka I."/>
            <person name="Hansen B.M."/>
            <person name="Andrup L."/>
            <person name="Walker B."/>
            <person name="Young S.K."/>
            <person name="Zeng Q."/>
            <person name="Gargeya S."/>
            <person name="Fitzgerald M."/>
            <person name="Haas B."/>
            <person name="Abouelleil A."/>
            <person name="Alvarado L."/>
            <person name="Arachchi H.M."/>
            <person name="Berlin A.M."/>
            <person name="Chapman S.B."/>
            <person name="Dewar J."/>
            <person name="Goldberg J."/>
            <person name="Griggs A."/>
            <person name="Gujja S."/>
            <person name="Hansen M."/>
            <person name="Howarth C."/>
            <person name="Imamovic A."/>
            <person name="Larimer J."/>
            <person name="McCowan C."/>
            <person name="Murphy C."/>
            <person name="Neiman D."/>
            <person name="Pearson M."/>
            <person name="Priest M."/>
            <person name="Roberts A."/>
            <person name="Saif S."/>
            <person name="Shea T."/>
            <person name="Sisk P."/>
            <person name="Sykes S."/>
            <person name="Wortman J."/>
            <person name="Nusbaum C."/>
            <person name="Birren B."/>
        </authorList>
    </citation>
    <scope>NUCLEOTIDE SEQUENCE [LARGE SCALE GENOMIC DNA]</scope>
    <source>
        <strain evidence="1 2">VD133</strain>
    </source>
</reference>
<evidence type="ECO:0008006" key="3">
    <source>
        <dbReference type="Google" id="ProtNLM"/>
    </source>
</evidence>
<dbReference type="AlphaFoldDB" id="A0A9W5PKR6"/>
<dbReference type="EMBL" id="AHFB01000141">
    <property type="protein sequence ID" value="EOO25422.1"/>
    <property type="molecule type" value="Genomic_DNA"/>
</dbReference>
<comment type="caution">
    <text evidence="1">The sequence shown here is derived from an EMBL/GenBank/DDBJ whole genome shotgun (WGS) entry which is preliminary data.</text>
</comment>
<accession>A0A9W5PKR6</accession>
<organism evidence="1 2">
    <name type="scientific">Bacillus cereus VD133</name>
    <dbReference type="NCBI Taxonomy" id="1053233"/>
    <lineage>
        <taxon>Bacteria</taxon>
        <taxon>Bacillati</taxon>
        <taxon>Bacillota</taxon>
        <taxon>Bacilli</taxon>
        <taxon>Bacillales</taxon>
        <taxon>Bacillaceae</taxon>
        <taxon>Bacillus</taxon>
        <taxon>Bacillus cereus group</taxon>
    </lineage>
</organism>
<protein>
    <recommendedName>
        <fullName evidence="3">Actin-like protein N-terminal domain-containing protein</fullName>
    </recommendedName>
</protein>
<evidence type="ECO:0000313" key="2">
    <source>
        <dbReference type="Proteomes" id="UP000014018"/>
    </source>
</evidence>
<dbReference type="CDD" id="cd24023">
    <property type="entry name" value="ASKHA_NBD_ParM_Alp7A-like"/>
    <property type="match status" value="1"/>
</dbReference>
<proteinExistence type="predicted"/>
<dbReference type="Proteomes" id="UP000014018">
    <property type="component" value="Unassembled WGS sequence"/>
</dbReference>
<gene>
    <name evidence="1" type="ORF">IIU_06163</name>
</gene>